<dbReference type="EMBL" id="LSSL01000736">
    <property type="protein sequence ID" value="OLY83822.1"/>
    <property type="molecule type" value="Genomic_DNA"/>
</dbReference>
<gene>
    <name evidence="2" type="ORF">AYI68_g2032</name>
    <name evidence="1" type="ORF">AYI68_g7856</name>
</gene>
<dbReference type="AlphaFoldDB" id="A0A1R0GMK0"/>
<dbReference type="EMBL" id="LSSL01007215">
    <property type="protein sequence ID" value="OLY78107.1"/>
    <property type="molecule type" value="Genomic_DNA"/>
</dbReference>
<evidence type="ECO:0000313" key="2">
    <source>
        <dbReference type="EMBL" id="OLY83822.1"/>
    </source>
</evidence>
<organism evidence="1 3">
    <name type="scientific">Smittium mucronatum</name>
    <dbReference type="NCBI Taxonomy" id="133383"/>
    <lineage>
        <taxon>Eukaryota</taxon>
        <taxon>Fungi</taxon>
        <taxon>Fungi incertae sedis</taxon>
        <taxon>Zoopagomycota</taxon>
        <taxon>Kickxellomycotina</taxon>
        <taxon>Harpellomycetes</taxon>
        <taxon>Harpellales</taxon>
        <taxon>Legeriomycetaceae</taxon>
        <taxon>Smittium</taxon>
    </lineage>
</organism>
<proteinExistence type="predicted"/>
<protein>
    <submittedName>
        <fullName evidence="1">Uncharacterized protein</fullName>
    </submittedName>
</protein>
<name>A0A1R0GMK0_9FUNG</name>
<accession>A0A1R0GMK0</accession>
<evidence type="ECO:0000313" key="1">
    <source>
        <dbReference type="EMBL" id="OLY78107.1"/>
    </source>
</evidence>
<keyword evidence="3" id="KW-1185">Reference proteome</keyword>
<dbReference type="Proteomes" id="UP000187455">
    <property type="component" value="Unassembled WGS sequence"/>
</dbReference>
<reference evidence="1 3" key="1">
    <citation type="journal article" date="2016" name="Mol. Biol. Evol.">
        <title>Genome-Wide Survey of Gut Fungi (Harpellales) Reveals the First Horizontally Transferred Ubiquitin Gene from a Mosquito Host.</title>
        <authorList>
            <person name="Wang Y."/>
            <person name="White M.M."/>
            <person name="Kvist S."/>
            <person name="Moncalvo J.M."/>
        </authorList>
    </citation>
    <scope>NUCLEOTIDE SEQUENCE [LARGE SCALE GENOMIC DNA]</scope>
    <source>
        <strain evidence="1 3">ALG-7-W6</strain>
    </source>
</reference>
<comment type="caution">
    <text evidence="1">The sequence shown here is derived from an EMBL/GenBank/DDBJ whole genome shotgun (WGS) entry which is preliminary data.</text>
</comment>
<dbReference type="OrthoDB" id="5549654at2759"/>
<evidence type="ECO:0000313" key="3">
    <source>
        <dbReference type="Proteomes" id="UP000187455"/>
    </source>
</evidence>
<sequence>MGEDFFRSPLKDEERKEAIYSFTKFMPMNYQPHPLNEAAPTTAKNMDSTLLGYQISLAEITRPLDQYVHNQLRGGRVLNESDEDIELINMTRM</sequence>
<reference evidence="1" key="2">
    <citation type="submission" date="2017-01" db="EMBL/GenBank/DDBJ databases">
        <authorList>
            <person name="Mah S.A."/>
            <person name="Swanson W.J."/>
            <person name="Moy G.W."/>
            <person name="Vacquier V.D."/>
        </authorList>
    </citation>
    <scope>NUCLEOTIDE SEQUENCE</scope>
    <source>
        <strain evidence="1">ALG-7-W6</strain>
    </source>
</reference>
<feature type="non-terminal residue" evidence="1">
    <location>
        <position position="93"/>
    </location>
</feature>